<evidence type="ECO:0000313" key="4">
    <source>
        <dbReference type="Proteomes" id="UP000632322"/>
    </source>
</evidence>
<protein>
    <submittedName>
        <fullName evidence="3">Inosose dehydratase</fullName>
    </submittedName>
</protein>
<evidence type="ECO:0000313" key="3">
    <source>
        <dbReference type="EMBL" id="GGC28882.1"/>
    </source>
</evidence>
<dbReference type="PANTHER" id="PTHR12110:SF41">
    <property type="entry name" value="INOSOSE DEHYDRATASE"/>
    <property type="match status" value="1"/>
</dbReference>
<dbReference type="InterPro" id="IPR036237">
    <property type="entry name" value="Xyl_isomerase-like_sf"/>
</dbReference>
<dbReference type="Gene3D" id="3.20.20.150">
    <property type="entry name" value="Divalent-metal-dependent TIM barrel enzymes"/>
    <property type="match status" value="1"/>
</dbReference>
<dbReference type="Proteomes" id="UP000632322">
    <property type="component" value="Unassembled WGS sequence"/>
</dbReference>
<evidence type="ECO:0000259" key="2">
    <source>
        <dbReference type="Pfam" id="PF01261"/>
    </source>
</evidence>
<name>A0ABQ1LS29_9MICO</name>
<proteinExistence type="predicted"/>
<accession>A0ABQ1LS29</accession>
<keyword evidence="4" id="KW-1185">Reference proteome</keyword>
<dbReference type="InterPro" id="IPR050312">
    <property type="entry name" value="IolE/XylAMocC-like"/>
</dbReference>
<evidence type="ECO:0000256" key="1">
    <source>
        <dbReference type="ARBA" id="ARBA00023277"/>
    </source>
</evidence>
<dbReference type="EMBL" id="BMJG01000002">
    <property type="protein sequence ID" value="GGC28882.1"/>
    <property type="molecule type" value="Genomic_DNA"/>
</dbReference>
<dbReference type="PANTHER" id="PTHR12110">
    <property type="entry name" value="HYDROXYPYRUVATE ISOMERASE"/>
    <property type="match status" value="1"/>
</dbReference>
<dbReference type="RefSeq" id="WP_229663958.1">
    <property type="nucleotide sequence ID" value="NZ_BMJG01000002.1"/>
</dbReference>
<feature type="domain" description="Xylose isomerase-like TIM barrel" evidence="2">
    <location>
        <begin position="34"/>
        <end position="289"/>
    </location>
</feature>
<reference evidence="4" key="1">
    <citation type="journal article" date="2019" name="Int. J. Syst. Evol. Microbiol.">
        <title>The Global Catalogue of Microorganisms (GCM) 10K type strain sequencing project: providing services to taxonomists for standard genome sequencing and annotation.</title>
        <authorList>
            <consortium name="The Broad Institute Genomics Platform"/>
            <consortium name="The Broad Institute Genome Sequencing Center for Infectious Disease"/>
            <person name="Wu L."/>
            <person name="Ma J."/>
        </authorList>
    </citation>
    <scope>NUCLEOTIDE SEQUENCE [LARGE SCALE GENOMIC DNA]</scope>
    <source>
        <strain evidence="4">CGMCC 1.15472</strain>
    </source>
</reference>
<gene>
    <name evidence="3" type="ORF">GCM10010974_09260</name>
</gene>
<sequence>MSNTVKIAAAPISWGVCEVPDWGFQLSPERVLTEMQELGFDATEFGPEGFLPDDAVGRAETLRRHSMQAVGGFYPAIIHDPEHDPLPELERELEAYVAAGADTLVLAAATGVDGYDAKRPELDDAGWKTVYRNIDRILEAAKARGVTVSLHSHVGTMVETQDDVDHILNGTDVDFCFDTGHMFIGGVDPVEFVQKHTGRISHAHLKDVALDRARRVQAGEQTYYDAVVDGMYQPLGQGDIDIDSIVGTLIRAGFDGWFTLEQDTVVADEPARGSGPIDQARASLSYLKQIIEENR</sequence>
<dbReference type="SUPFAM" id="SSF51658">
    <property type="entry name" value="Xylose isomerase-like"/>
    <property type="match status" value="1"/>
</dbReference>
<organism evidence="3 4">
    <name type="scientific">Brevibacterium sediminis</name>
    <dbReference type="NCBI Taxonomy" id="1857024"/>
    <lineage>
        <taxon>Bacteria</taxon>
        <taxon>Bacillati</taxon>
        <taxon>Actinomycetota</taxon>
        <taxon>Actinomycetes</taxon>
        <taxon>Micrococcales</taxon>
        <taxon>Brevibacteriaceae</taxon>
        <taxon>Brevibacterium</taxon>
    </lineage>
</organism>
<comment type="caution">
    <text evidence="3">The sequence shown here is derived from an EMBL/GenBank/DDBJ whole genome shotgun (WGS) entry which is preliminary data.</text>
</comment>
<keyword evidence="1" id="KW-0119">Carbohydrate metabolism</keyword>
<dbReference type="Pfam" id="PF01261">
    <property type="entry name" value="AP_endonuc_2"/>
    <property type="match status" value="1"/>
</dbReference>
<dbReference type="InterPro" id="IPR013022">
    <property type="entry name" value="Xyl_isomerase-like_TIM-brl"/>
</dbReference>